<dbReference type="RefSeq" id="WP_066954755.1">
    <property type="nucleotide sequence ID" value="NZ_CAKXYP010000008.1"/>
</dbReference>
<name>A0ABN8V165_STRGL</name>
<accession>A0ABN8V165</accession>
<dbReference type="Proteomes" id="UP001154015">
    <property type="component" value="Unassembled WGS sequence"/>
</dbReference>
<organism evidence="2 3">
    <name type="scientific">Streptomyces globisporus</name>
    <dbReference type="NCBI Taxonomy" id="1908"/>
    <lineage>
        <taxon>Bacteria</taxon>
        <taxon>Bacillati</taxon>
        <taxon>Actinomycetota</taxon>
        <taxon>Actinomycetes</taxon>
        <taxon>Kitasatosporales</taxon>
        <taxon>Streptomycetaceae</taxon>
        <taxon>Streptomyces</taxon>
    </lineage>
</organism>
<evidence type="ECO:0000313" key="2">
    <source>
        <dbReference type="EMBL" id="CAH9416235.1"/>
    </source>
</evidence>
<comment type="caution">
    <text evidence="2">The sequence shown here is derived from an EMBL/GenBank/DDBJ whole genome shotgun (WGS) entry which is preliminary data.</text>
</comment>
<gene>
    <name evidence="2" type="ORF">SGL43_03258</name>
</gene>
<feature type="region of interest" description="Disordered" evidence="1">
    <location>
        <begin position="1"/>
        <end position="36"/>
    </location>
</feature>
<reference evidence="2" key="1">
    <citation type="submission" date="2022-03" db="EMBL/GenBank/DDBJ databases">
        <authorList>
            <person name="Leyn A S."/>
        </authorList>
    </citation>
    <scope>NUCLEOTIDE SEQUENCE</scope>
    <source>
        <strain evidence="2">Streptomyces globisporus 4-3</strain>
    </source>
</reference>
<proteinExistence type="predicted"/>
<feature type="compositionally biased region" description="Low complexity" evidence="1">
    <location>
        <begin position="1"/>
        <end position="18"/>
    </location>
</feature>
<protein>
    <submittedName>
        <fullName evidence="2">Uncharacterized protein</fullName>
    </submittedName>
</protein>
<evidence type="ECO:0000256" key="1">
    <source>
        <dbReference type="SAM" id="MobiDB-lite"/>
    </source>
</evidence>
<evidence type="ECO:0000313" key="3">
    <source>
        <dbReference type="Proteomes" id="UP001154015"/>
    </source>
</evidence>
<sequence length="70" mass="7262">MTPPTTTVTPPREPVLLTIGRRPTDGATGTLPVPLPAGAIRDDEVQIITDLDEAAEGAECSCSAGDDQPY</sequence>
<keyword evidence="3" id="KW-1185">Reference proteome</keyword>
<dbReference type="EMBL" id="CAKXYP010000008">
    <property type="protein sequence ID" value="CAH9416235.1"/>
    <property type="molecule type" value="Genomic_DNA"/>
</dbReference>